<sequence>MIFNLIDRYVLRFLGHYTLIDTHILFSFWDAIRVNLGCLYMQVVINASCSSRFNSQVKSTGKLIWSLLQLYGEIKRMESCVGVFFNQIRLLVVHNESTDRVRIKLLRPLYVELERL</sequence>
<reference evidence="1 2" key="1">
    <citation type="journal article" date="2014" name="PLoS Genet.">
        <title>Phylogenetically driven sequencing of extremely halophilic archaea reveals strategies for static and dynamic osmo-response.</title>
        <authorList>
            <person name="Becker E.A."/>
            <person name="Seitzer P.M."/>
            <person name="Tritt A."/>
            <person name="Larsen D."/>
            <person name="Krusor M."/>
            <person name="Yao A.I."/>
            <person name="Wu D."/>
            <person name="Madern D."/>
            <person name="Eisen J.A."/>
            <person name="Darling A.E."/>
            <person name="Facciotti M.T."/>
        </authorList>
    </citation>
    <scope>NUCLEOTIDE SEQUENCE [LARGE SCALE GENOMIC DNA]</scope>
    <source>
        <strain evidence="1 2">DSM 21995</strain>
    </source>
</reference>
<evidence type="ECO:0000313" key="1">
    <source>
        <dbReference type="EMBL" id="EMA64433.1"/>
    </source>
</evidence>
<organism evidence="1 2">
    <name type="scientific">Halorubrum lipolyticum DSM 21995</name>
    <dbReference type="NCBI Taxonomy" id="1227482"/>
    <lineage>
        <taxon>Archaea</taxon>
        <taxon>Methanobacteriati</taxon>
        <taxon>Methanobacteriota</taxon>
        <taxon>Stenosarchaea group</taxon>
        <taxon>Halobacteria</taxon>
        <taxon>Halobacteriales</taxon>
        <taxon>Haloferacaceae</taxon>
        <taxon>Halorubrum</taxon>
    </lineage>
</organism>
<accession>M0P3P9</accession>
<dbReference type="EMBL" id="AOJG01000002">
    <property type="protein sequence ID" value="EMA64433.1"/>
    <property type="molecule type" value="Genomic_DNA"/>
</dbReference>
<evidence type="ECO:0000313" key="2">
    <source>
        <dbReference type="Proteomes" id="UP000011650"/>
    </source>
</evidence>
<protein>
    <submittedName>
        <fullName evidence="1">Uncharacterized protein</fullName>
    </submittedName>
</protein>
<dbReference type="Proteomes" id="UP000011650">
    <property type="component" value="Unassembled WGS sequence"/>
</dbReference>
<name>M0P3P9_9EURY</name>
<proteinExistence type="predicted"/>
<gene>
    <name evidence="1" type="ORF">C469_00861</name>
</gene>
<keyword evidence="2" id="KW-1185">Reference proteome</keyword>
<dbReference type="AlphaFoldDB" id="M0P3P9"/>
<comment type="caution">
    <text evidence="1">The sequence shown here is derived from an EMBL/GenBank/DDBJ whole genome shotgun (WGS) entry which is preliminary data.</text>
</comment>